<sequence>MTDGQLHCCNRVKCSSFFGAEVSSARYKGAAQDNSETNDLTIPTLFWGCVRPLSLFYSDASANGVEERSFVPRSRSHARLRNATMSHAFLCVQPAFIDL</sequence>
<gene>
    <name evidence="1" type="ORF">EVAR_11493_1</name>
</gene>
<keyword evidence="2" id="KW-1185">Reference proteome</keyword>
<name>A0A4C1TYM1_EUMVA</name>
<organism evidence="1 2">
    <name type="scientific">Eumeta variegata</name>
    <name type="common">Bagworm moth</name>
    <name type="synonym">Eumeta japonica</name>
    <dbReference type="NCBI Taxonomy" id="151549"/>
    <lineage>
        <taxon>Eukaryota</taxon>
        <taxon>Metazoa</taxon>
        <taxon>Ecdysozoa</taxon>
        <taxon>Arthropoda</taxon>
        <taxon>Hexapoda</taxon>
        <taxon>Insecta</taxon>
        <taxon>Pterygota</taxon>
        <taxon>Neoptera</taxon>
        <taxon>Endopterygota</taxon>
        <taxon>Lepidoptera</taxon>
        <taxon>Glossata</taxon>
        <taxon>Ditrysia</taxon>
        <taxon>Tineoidea</taxon>
        <taxon>Psychidae</taxon>
        <taxon>Oiketicinae</taxon>
        <taxon>Eumeta</taxon>
    </lineage>
</organism>
<dbReference type="AlphaFoldDB" id="A0A4C1TYM1"/>
<dbReference type="EMBL" id="BGZK01000105">
    <property type="protein sequence ID" value="GBP19171.1"/>
    <property type="molecule type" value="Genomic_DNA"/>
</dbReference>
<reference evidence="1 2" key="1">
    <citation type="journal article" date="2019" name="Commun. Biol.">
        <title>The bagworm genome reveals a unique fibroin gene that provides high tensile strength.</title>
        <authorList>
            <person name="Kono N."/>
            <person name="Nakamura H."/>
            <person name="Ohtoshi R."/>
            <person name="Tomita M."/>
            <person name="Numata K."/>
            <person name="Arakawa K."/>
        </authorList>
    </citation>
    <scope>NUCLEOTIDE SEQUENCE [LARGE SCALE GENOMIC DNA]</scope>
</reference>
<protein>
    <submittedName>
        <fullName evidence="1">Uncharacterized protein</fullName>
    </submittedName>
</protein>
<evidence type="ECO:0000313" key="1">
    <source>
        <dbReference type="EMBL" id="GBP19171.1"/>
    </source>
</evidence>
<evidence type="ECO:0000313" key="2">
    <source>
        <dbReference type="Proteomes" id="UP000299102"/>
    </source>
</evidence>
<accession>A0A4C1TYM1</accession>
<dbReference type="Proteomes" id="UP000299102">
    <property type="component" value="Unassembled WGS sequence"/>
</dbReference>
<proteinExistence type="predicted"/>
<dbReference type="OrthoDB" id="7510738at2759"/>
<comment type="caution">
    <text evidence="1">The sequence shown here is derived from an EMBL/GenBank/DDBJ whole genome shotgun (WGS) entry which is preliminary data.</text>
</comment>